<evidence type="ECO:0000256" key="4">
    <source>
        <dbReference type="ARBA" id="ARBA00022989"/>
    </source>
</evidence>
<feature type="transmembrane region" description="Helical" evidence="6">
    <location>
        <begin position="38"/>
        <end position="59"/>
    </location>
</feature>
<dbReference type="EMBL" id="JWJG01000028">
    <property type="protein sequence ID" value="KIF80675.1"/>
    <property type="molecule type" value="Genomic_DNA"/>
</dbReference>
<name>A0A0C2BHF3_9BURK</name>
<dbReference type="InterPro" id="IPR004923">
    <property type="entry name" value="FTR1/Fip1/EfeU"/>
</dbReference>
<keyword evidence="4 6" id="KW-1133">Transmembrane helix</keyword>
<feature type="transmembrane region" description="Helical" evidence="6">
    <location>
        <begin position="180"/>
        <end position="197"/>
    </location>
</feature>
<evidence type="ECO:0000256" key="5">
    <source>
        <dbReference type="ARBA" id="ARBA00023136"/>
    </source>
</evidence>
<reference evidence="7 8" key="1">
    <citation type="submission" date="2014-12" db="EMBL/GenBank/DDBJ databases">
        <title>Denitrispirillum autotrophicum gen. nov., sp. nov., Denitrifying, Facultatively Autotrophic Bacteria Isolated from Rice Paddy Soil.</title>
        <authorList>
            <person name="Ishii S."/>
            <person name="Ashida N."/>
            <person name="Ohno H."/>
            <person name="Otsuka S."/>
            <person name="Yokota A."/>
            <person name="Senoo K."/>
        </authorList>
    </citation>
    <scope>NUCLEOTIDE SEQUENCE [LARGE SCALE GENOMIC DNA]</scope>
    <source>
        <strain evidence="7 8">TSA66</strain>
    </source>
</reference>
<feature type="transmembrane region" description="Helical" evidence="6">
    <location>
        <begin position="109"/>
        <end position="127"/>
    </location>
</feature>
<sequence length="269" mass="28733">MGNSLFIVWRESVEAMLVIGILYAWLKRNDGTGAGLRALWIGIGAGIGLAALLGWGMMAAQSELAGEALEWFQTAIMFVAAALIAQMVLWMQKHGRQMKQGLERELTAAAARSGAFGIAGVAALALAREGAETVIFLYGIGMDQNGGTGLALGAGLGVLLAAVTAWALNRGLGFLNYRQFFRVSGFLLLLFAVALLVNGTERVIGMGVLPALIDPLWDTSLLVDDSSPSGALLSAFTGYRARPSLMLLVVYLGYWAIVYLTQRRLQRHA</sequence>
<dbReference type="STRING" id="709839.TSA66_07400"/>
<dbReference type="PANTHER" id="PTHR31632">
    <property type="entry name" value="IRON TRANSPORTER FTH1"/>
    <property type="match status" value="1"/>
</dbReference>
<evidence type="ECO:0000256" key="6">
    <source>
        <dbReference type="SAM" id="Phobius"/>
    </source>
</evidence>
<accession>A0A0C2BHF3</accession>
<comment type="subcellular location">
    <subcellularLocation>
        <location evidence="1">Membrane</location>
        <topology evidence="1">Multi-pass membrane protein</topology>
    </subcellularLocation>
</comment>
<evidence type="ECO:0000313" key="8">
    <source>
        <dbReference type="Proteomes" id="UP000031572"/>
    </source>
</evidence>
<proteinExistence type="inferred from homology"/>
<keyword evidence="3 6" id="KW-0812">Transmembrane</keyword>
<keyword evidence="5 6" id="KW-0472">Membrane</keyword>
<dbReference type="OrthoDB" id="5294331at2"/>
<keyword evidence="8" id="KW-1185">Reference proteome</keyword>
<evidence type="ECO:0000256" key="1">
    <source>
        <dbReference type="ARBA" id="ARBA00004141"/>
    </source>
</evidence>
<protein>
    <submittedName>
        <fullName evidence="7">FTR1 family iron permease</fullName>
    </submittedName>
</protein>
<feature type="transmembrane region" description="Helical" evidence="6">
    <location>
        <begin position="71"/>
        <end position="89"/>
    </location>
</feature>
<dbReference type="RefSeq" id="WP_040039573.1">
    <property type="nucleotide sequence ID" value="NZ_JWJG01000028.1"/>
</dbReference>
<comment type="caution">
    <text evidence="7">The sequence shown here is derived from an EMBL/GenBank/DDBJ whole genome shotgun (WGS) entry which is preliminary data.</text>
</comment>
<organism evidence="7 8">
    <name type="scientific">Noviherbaspirillum autotrophicum</name>
    <dbReference type="NCBI Taxonomy" id="709839"/>
    <lineage>
        <taxon>Bacteria</taxon>
        <taxon>Pseudomonadati</taxon>
        <taxon>Pseudomonadota</taxon>
        <taxon>Betaproteobacteria</taxon>
        <taxon>Burkholderiales</taxon>
        <taxon>Oxalobacteraceae</taxon>
        <taxon>Noviherbaspirillum</taxon>
    </lineage>
</organism>
<feature type="transmembrane region" description="Helical" evidence="6">
    <location>
        <begin position="244"/>
        <end position="261"/>
    </location>
</feature>
<evidence type="ECO:0000256" key="2">
    <source>
        <dbReference type="ARBA" id="ARBA00008333"/>
    </source>
</evidence>
<dbReference type="GO" id="GO:0015093">
    <property type="term" value="F:ferrous iron transmembrane transporter activity"/>
    <property type="evidence" value="ECO:0007669"/>
    <property type="project" value="TreeGrafter"/>
</dbReference>
<comment type="similarity">
    <text evidence="2">Belongs to the oxidase-dependent Fe transporter (OFeT) (TC 9.A.10.1) family.</text>
</comment>
<evidence type="ECO:0000256" key="3">
    <source>
        <dbReference type="ARBA" id="ARBA00022692"/>
    </source>
</evidence>
<dbReference type="PANTHER" id="PTHR31632:SF2">
    <property type="entry name" value="PLASMA MEMBRANE IRON PERMEASE"/>
    <property type="match status" value="1"/>
</dbReference>
<feature type="transmembrane region" description="Helical" evidence="6">
    <location>
        <begin position="6"/>
        <end position="26"/>
    </location>
</feature>
<dbReference type="Pfam" id="PF03239">
    <property type="entry name" value="FTR1"/>
    <property type="match status" value="1"/>
</dbReference>
<dbReference type="Proteomes" id="UP000031572">
    <property type="component" value="Unassembled WGS sequence"/>
</dbReference>
<gene>
    <name evidence="7" type="ORF">TSA66_07400</name>
</gene>
<dbReference type="AlphaFoldDB" id="A0A0C2BHF3"/>
<evidence type="ECO:0000313" key="7">
    <source>
        <dbReference type="EMBL" id="KIF80675.1"/>
    </source>
</evidence>
<feature type="transmembrane region" description="Helical" evidence="6">
    <location>
        <begin position="147"/>
        <end position="168"/>
    </location>
</feature>
<dbReference type="GO" id="GO:0033573">
    <property type="term" value="C:high-affinity iron permease complex"/>
    <property type="evidence" value="ECO:0007669"/>
    <property type="project" value="InterPro"/>
</dbReference>